<dbReference type="InterPro" id="IPR023801">
    <property type="entry name" value="His_deacetylse_dom"/>
</dbReference>
<dbReference type="Proteomes" id="UP000324897">
    <property type="component" value="Unassembled WGS sequence"/>
</dbReference>
<dbReference type="InterPro" id="IPR003084">
    <property type="entry name" value="HDAC_I/II"/>
</dbReference>
<dbReference type="Pfam" id="PF00850">
    <property type="entry name" value="Hist_deacetyl"/>
    <property type="match status" value="1"/>
</dbReference>
<accession>A0A5J9VF28</accession>
<reference evidence="8 9" key="1">
    <citation type="journal article" date="2019" name="Sci. Rep.">
        <title>A high-quality genome of Eragrostis curvula grass provides insights into Poaceae evolution and supports new strategies to enhance forage quality.</title>
        <authorList>
            <person name="Carballo J."/>
            <person name="Santos B.A.C.M."/>
            <person name="Zappacosta D."/>
            <person name="Garbus I."/>
            <person name="Selva J.P."/>
            <person name="Gallo C.A."/>
            <person name="Diaz A."/>
            <person name="Albertini E."/>
            <person name="Caccamo M."/>
            <person name="Echenique V."/>
        </authorList>
    </citation>
    <scope>NUCLEOTIDE SEQUENCE [LARGE SCALE GENOMIC DNA]</scope>
    <source>
        <strain evidence="9">cv. Victoria</strain>
        <tissue evidence="8">Leaf</tissue>
    </source>
</reference>
<dbReference type="EMBL" id="RWGY01000009">
    <property type="protein sequence ID" value="TVU34298.1"/>
    <property type="molecule type" value="Genomic_DNA"/>
</dbReference>
<dbReference type="PRINTS" id="PR01270">
    <property type="entry name" value="HDASUPER"/>
</dbReference>
<evidence type="ECO:0000259" key="7">
    <source>
        <dbReference type="Pfam" id="PF00850"/>
    </source>
</evidence>
<dbReference type="SUPFAM" id="SSF52768">
    <property type="entry name" value="Arginase/deacetylase"/>
    <property type="match status" value="1"/>
</dbReference>
<feature type="non-terminal residue" evidence="8">
    <location>
        <position position="1"/>
    </location>
</feature>
<evidence type="ECO:0000256" key="5">
    <source>
        <dbReference type="ARBA" id="ARBA00022853"/>
    </source>
</evidence>
<evidence type="ECO:0000256" key="6">
    <source>
        <dbReference type="ARBA" id="ARBA00048287"/>
    </source>
</evidence>
<organism evidence="8 9">
    <name type="scientific">Eragrostis curvula</name>
    <name type="common">weeping love grass</name>
    <dbReference type="NCBI Taxonomy" id="38414"/>
    <lineage>
        <taxon>Eukaryota</taxon>
        <taxon>Viridiplantae</taxon>
        <taxon>Streptophyta</taxon>
        <taxon>Embryophyta</taxon>
        <taxon>Tracheophyta</taxon>
        <taxon>Spermatophyta</taxon>
        <taxon>Magnoliopsida</taxon>
        <taxon>Liliopsida</taxon>
        <taxon>Poales</taxon>
        <taxon>Poaceae</taxon>
        <taxon>PACMAD clade</taxon>
        <taxon>Chloridoideae</taxon>
        <taxon>Eragrostideae</taxon>
        <taxon>Eragrostidinae</taxon>
        <taxon>Eragrostis</taxon>
    </lineage>
</organism>
<dbReference type="GO" id="GO:0005634">
    <property type="term" value="C:nucleus"/>
    <property type="evidence" value="ECO:0007669"/>
    <property type="project" value="TreeGrafter"/>
</dbReference>
<dbReference type="PANTHER" id="PTHR10625">
    <property type="entry name" value="HISTONE DEACETYLASE HDAC1-RELATED"/>
    <property type="match status" value="1"/>
</dbReference>
<feature type="domain" description="Histone deacetylase" evidence="7">
    <location>
        <begin position="40"/>
        <end position="347"/>
    </location>
</feature>
<comment type="catalytic activity">
    <reaction evidence="6">
        <text>N(6)-acetyl-L-lysyl-[histone] + H2O = L-lysyl-[histone] + acetate</text>
        <dbReference type="Rhea" id="RHEA:58196"/>
        <dbReference type="Rhea" id="RHEA-COMP:9845"/>
        <dbReference type="Rhea" id="RHEA-COMP:11338"/>
        <dbReference type="ChEBI" id="CHEBI:15377"/>
        <dbReference type="ChEBI" id="CHEBI:29969"/>
        <dbReference type="ChEBI" id="CHEBI:30089"/>
        <dbReference type="ChEBI" id="CHEBI:61930"/>
        <dbReference type="EC" id="3.5.1.98"/>
    </reaction>
</comment>
<dbReference type="FunFam" id="3.40.800.20:FF:000023">
    <property type="entry name" value="Histone deacetylase"/>
    <property type="match status" value="1"/>
</dbReference>
<dbReference type="InterPro" id="IPR023696">
    <property type="entry name" value="Ureohydrolase_dom_sf"/>
</dbReference>
<sequence length="547" mass="61505">MDTAGGGNSLPSASCPDGQKRRVCYYYDAGIANVDYGAEHCMVPRRVDMAHALVRSYGLLDDMKRLRTRPATEHEIRAVHDAEYIGLLRDLTPERFSADGSSSMRSKAEAFDVGKVLKYKNGGQSIDNPAIAGLWDYCQRYAGGSLAAARALASGEADIAINWSGGMHHACKARASGFCYVNDISLAIKELLRHFRRVLYVDIDVHHGDGVETEFLESRRVMTVSFHQRTMDFFPANKGFVNDVGEGKGKYRALNVPMKKGMDDEGYHRMFKPVMAKVMEVFQPEAIVMQCGADSLSGDRLGRLNLSIAGHAQCVAFLRSFNVPLLLLGGGGYTINHVAACWCYETAVAVGKEIDDDIPTHWYDHYYKSQGYKLHYPVSKARRNDNTEKYITEKINDVFNNLSELEKAMPSVQFKEPKGRSIDTKVLFYDSPPREEDDPMERLQRRCQEIDQRCFYVELGKRQMALDTDPQLYRPEVVKKYHANLSSLTHKRRMRTVSASISFPFPYLEFRALRSHIAIQLRPATTSFLAASTSATSSFNCGQLQNT</sequence>
<evidence type="ECO:0000256" key="2">
    <source>
        <dbReference type="ARBA" id="ARBA00006457"/>
    </source>
</evidence>
<dbReference type="PRINTS" id="PR01271">
    <property type="entry name" value="HISDACETLASE"/>
</dbReference>
<evidence type="ECO:0000256" key="3">
    <source>
        <dbReference type="ARBA" id="ARBA00012111"/>
    </source>
</evidence>
<gene>
    <name evidence="8" type="ORF">EJB05_16129</name>
</gene>
<dbReference type="Gene3D" id="3.40.800.20">
    <property type="entry name" value="Histone deacetylase domain"/>
    <property type="match status" value="1"/>
</dbReference>
<comment type="similarity">
    <text evidence="2">Belongs to the histone deacetylase family. HD type 1 subfamily.</text>
</comment>
<keyword evidence="4" id="KW-0378">Hydrolase</keyword>
<name>A0A5J9VF28_9POAL</name>
<evidence type="ECO:0000256" key="1">
    <source>
        <dbReference type="ARBA" id="ARBA00001947"/>
    </source>
</evidence>
<protein>
    <recommendedName>
        <fullName evidence="3">histone deacetylase</fullName>
        <ecNumber evidence="3">3.5.1.98</ecNumber>
    </recommendedName>
</protein>
<dbReference type="CDD" id="cd09991">
    <property type="entry name" value="HDAC_classI"/>
    <property type="match status" value="1"/>
</dbReference>
<evidence type="ECO:0000256" key="4">
    <source>
        <dbReference type="ARBA" id="ARBA00022801"/>
    </source>
</evidence>
<proteinExistence type="inferred from homology"/>
<dbReference type="AlphaFoldDB" id="A0A5J9VF28"/>
<keyword evidence="9" id="KW-1185">Reference proteome</keyword>
<comment type="cofactor">
    <cofactor evidence="1">
        <name>Zn(2+)</name>
        <dbReference type="ChEBI" id="CHEBI:29105"/>
    </cofactor>
</comment>
<feature type="non-terminal residue" evidence="8">
    <location>
        <position position="547"/>
    </location>
</feature>
<keyword evidence="5" id="KW-0156">Chromatin regulator</keyword>
<dbReference type="PANTHER" id="PTHR10625:SF35">
    <property type="entry name" value="HISTONE DEACETYLASE"/>
    <property type="match status" value="1"/>
</dbReference>
<dbReference type="GO" id="GO:0040029">
    <property type="term" value="P:epigenetic regulation of gene expression"/>
    <property type="evidence" value="ECO:0007669"/>
    <property type="project" value="TreeGrafter"/>
</dbReference>
<dbReference type="EC" id="3.5.1.98" evidence="3"/>
<dbReference type="InterPro" id="IPR037138">
    <property type="entry name" value="His_deacetylse_dom_sf"/>
</dbReference>
<dbReference type="InterPro" id="IPR000286">
    <property type="entry name" value="HDACs"/>
</dbReference>
<evidence type="ECO:0000313" key="9">
    <source>
        <dbReference type="Proteomes" id="UP000324897"/>
    </source>
</evidence>
<evidence type="ECO:0000313" key="8">
    <source>
        <dbReference type="EMBL" id="TVU34298.1"/>
    </source>
</evidence>
<dbReference type="OrthoDB" id="1918432at2759"/>
<dbReference type="GO" id="GO:0141221">
    <property type="term" value="F:histone deacetylase activity, hydrolytic mechanism"/>
    <property type="evidence" value="ECO:0007669"/>
    <property type="project" value="UniProtKB-EC"/>
</dbReference>
<dbReference type="Gramene" id="TVU34298">
    <property type="protein sequence ID" value="TVU34298"/>
    <property type="gene ID" value="EJB05_16129"/>
</dbReference>
<comment type="caution">
    <text evidence="8">The sequence shown here is derived from an EMBL/GenBank/DDBJ whole genome shotgun (WGS) entry which is preliminary data.</text>
</comment>